<protein>
    <submittedName>
        <fullName evidence="2">DUF2236 domain-containing protein</fullName>
    </submittedName>
</protein>
<dbReference type="RefSeq" id="WP_142704704.1">
    <property type="nucleotide sequence ID" value="NZ_VIRS01000007.1"/>
</dbReference>
<evidence type="ECO:0000313" key="2">
    <source>
        <dbReference type="EMBL" id="TQS44722.1"/>
    </source>
</evidence>
<keyword evidence="3" id="KW-1185">Reference proteome</keyword>
<name>A0A545ATR8_9ACTN</name>
<accession>A0A545ATR8</accession>
<dbReference type="Pfam" id="PF09995">
    <property type="entry name" value="MPAB_Lcp_cat"/>
    <property type="match status" value="1"/>
</dbReference>
<dbReference type="GO" id="GO:0016491">
    <property type="term" value="F:oxidoreductase activity"/>
    <property type="evidence" value="ECO:0007669"/>
    <property type="project" value="InterPro"/>
</dbReference>
<dbReference type="OrthoDB" id="3422701at2"/>
<evidence type="ECO:0000259" key="1">
    <source>
        <dbReference type="Pfam" id="PF09995"/>
    </source>
</evidence>
<dbReference type="InParanoid" id="A0A545ATR8"/>
<dbReference type="EMBL" id="VIRS01000007">
    <property type="protein sequence ID" value="TQS44722.1"/>
    <property type="molecule type" value="Genomic_DNA"/>
</dbReference>
<dbReference type="Proteomes" id="UP000317982">
    <property type="component" value="Unassembled WGS sequence"/>
</dbReference>
<evidence type="ECO:0000313" key="3">
    <source>
        <dbReference type="Proteomes" id="UP000317982"/>
    </source>
</evidence>
<organism evidence="2 3">
    <name type="scientific">Cryptosporangium phraense</name>
    <dbReference type="NCBI Taxonomy" id="2593070"/>
    <lineage>
        <taxon>Bacteria</taxon>
        <taxon>Bacillati</taxon>
        <taxon>Actinomycetota</taxon>
        <taxon>Actinomycetes</taxon>
        <taxon>Cryptosporangiales</taxon>
        <taxon>Cryptosporangiaceae</taxon>
        <taxon>Cryptosporangium</taxon>
    </lineage>
</organism>
<reference evidence="2 3" key="1">
    <citation type="submission" date="2019-07" db="EMBL/GenBank/DDBJ databases">
        <title>Cryptosporangium phraense sp. nov., isolated from plant litter.</title>
        <authorList>
            <person name="Suriyachadkun C."/>
        </authorList>
    </citation>
    <scope>NUCLEOTIDE SEQUENCE [LARGE SCALE GENOMIC DNA]</scope>
    <source>
        <strain evidence="2 3">A-T 5661</strain>
    </source>
</reference>
<sequence length="273" mass="30962">MATHGTEIDLRAIVNGAGLLAAGANVIMQLARPGVGYGVAESRVESGRLFDHPIKRTRTTLSYLAVAMLGSPEDKAAYRAAVTVAHRQVFSTPDSPVRYSAMDPKLQLWVAACLYRGFEDVQTALGGAMTEAEAAEIYRRSHTLGTTLQVRESMWPRDREAFQRYWDAEMTHVHIDDTVREHLRHLVELSYLPRAVGAPLAAFNTFVTTGFLPPEFRDQMHLRWDARGQRRFDRLMRTIGTVSRRQPAALRTFPFNYLLWDVRQRIRKGRPLI</sequence>
<dbReference type="AlphaFoldDB" id="A0A545ATR8"/>
<feature type="domain" description="ER-bound oxygenase mpaB/mpaB'/Rubber oxygenase catalytic" evidence="1">
    <location>
        <begin position="16"/>
        <end position="240"/>
    </location>
</feature>
<dbReference type="PANTHER" id="PTHR36151:SF3">
    <property type="entry name" value="ER-BOUND OXYGENASE MPAB_MPAB'_RUBBER OXYGENASE CATALYTIC DOMAIN-CONTAINING PROTEIN"/>
    <property type="match status" value="1"/>
</dbReference>
<dbReference type="InterPro" id="IPR018713">
    <property type="entry name" value="MPAB/Lcp_cat_dom"/>
</dbReference>
<comment type="caution">
    <text evidence="2">The sequence shown here is derived from an EMBL/GenBank/DDBJ whole genome shotgun (WGS) entry which is preliminary data.</text>
</comment>
<proteinExistence type="predicted"/>
<gene>
    <name evidence="2" type="ORF">FL583_12170</name>
</gene>
<dbReference type="PANTHER" id="PTHR36151">
    <property type="entry name" value="BLR2777 PROTEIN"/>
    <property type="match status" value="1"/>
</dbReference>